<evidence type="ECO:0000313" key="4">
    <source>
        <dbReference type="Proteomes" id="UP001259239"/>
    </source>
</evidence>
<name>A0AAP5N0H9_9BACL</name>
<dbReference type="Proteomes" id="UP001259239">
    <property type="component" value="Unassembled WGS sequence"/>
</dbReference>
<dbReference type="InterPro" id="IPR025272">
    <property type="entry name" value="SocA_Panacea"/>
</dbReference>
<proteinExistence type="predicted"/>
<feature type="domain" description="Antitoxin SocA-like Panacea" evidence="1">
    <location>
        <begin position="113"/>
        <end position="225"/>
    </location>
</feature>
<evidence type="ECO:0000259" key="1">
    <source>
        <dbReference type="Pfam" id="PF13274"/>
    </source>
</evidence>
<evidence type="ECO:0000313" key="3">
    <source>
        <dbReference type="EMBL" id="MDT2253032.1"/>
    </source>
</evidence>
<dbReference type="RefSeq" id="WP_023483534.1">
    <property type="nucleotide sequence ID" value="NZ_CBCRXL010000004.1"/>
</dbReference>
<dbReference type="EMBL" id="JARQGV010000004">
    <property type="protein sequence ID" value="MDT2252601.1"/>
    <property type="molecule type" value="Genomic_DNA"/>
</dbReference>
<reference evidence="2" key="1">
    <citation type="journal article" date="2023" name="J. Vet. Diagn. Invest.">
        <title>Oxytetracycline-resistant Paenibacillus larvae identified in commercial beekeeping operations in Saskatchewan using pooled honey sampling.</title>
        <authorList>
            <person name="Obshta O."/>
            <person name="Zabrodski M.W."/>
            <person name="Soomro T."/>
            <person name="Wilson G."/>
            <person name="Masood F."/>
            <person name="Thebeau J."/>
            <person name="Silva M.C.B."/>
            <person name="Biganski S."/>
            <person name="Kozii I.V."/>
            <person name="Koziy R.V."/>
            <person name="Raza M.F."/>
            <person name="Jose M.S."/>
            <person name="Simko E."/>
            <person name="Wood S.C."/>
        </authorList>
    </citation>
    <scope>NUCLEOTIDE SEQUENCE</scope>
    <source>
        <strain evidence="2">PL001</strain>
    </source>
</reference>
<dbReference type="Pfam" id="PF13274">
    <property type="entry name" value="SocA_Panacea"/>
    <property type="match status" value="1"/>
</dbReference>
<dbReference type="EMBL" id="JARQGV010000004">
    <property type="protein sequence ID" value="MDT2253032.1"/>
    <property type="molecule type" value="Genomic_DNA"/>
</dbReference>
<sequence length="249" mass="28969">MAFHFVAIMSNYVKGMRIGWHYASEGKLDKALIKQFMSRVEEKYSDAQLGIHKIATDSVTWRSVVEKDSFFEDVFVTTDIEKFVRLIAEDQELKAYDVAKFIVSTVQVSHLKLQKLLYYVYADFLLATGKKLFKEPIVAFEYGPVVEEVFHKYKVHGSSEIDYKEDEYFCIYTDEFAVTPSFMRVASSEHGIYAVGFILKVLDKYESYSAGELVKKTHQVGGPWKRVYVKGMNYEITDELIKRYHKFVQ</sequence>
<reference evidence="2" key="2">
    <citation type="submission" date="2023-03" db="EMBL/GenBank/DDBJ databases">
        <authorList>
            <person name="Obshta O."/>
            <person name="Zabrodski M.W."/>
            <person name="Soomro T."/>
            <person name="Wilson G."/>
            <person name="Masood F."/>
            <person name="Thebeau J."/>
            <person name="Bezerra Da Silva M.C."/>
            <person name="Raza F."/>
            <person name="Biganski S."/>
            <person name="Jose M."/>
            <person name="Camilli M."/>
            <person name="Kozii I.V."/>
            <person name="Kozii R.V."/>
            <person name="Simko E."/>
            <person name="Wood S.C."/>
        </authorList>
    </citation>
    <scope>NUCLEOTIDE SEQUENCE</scope>
    <source>
        <strain evidence="2">PL001</strain>
    </source>
</reference>
<gene>
    <name evidence="2" type="ORF">P7H09_15390</name>
    <name evidence="3" type="ORF">P7H09_17745</name>
</gene>
<comment type="caution">
    <text evidence="2">The sequence shown here is derived from an EMBL/GenBank/DDBJ whole genome shotgun (WGS) entry which is preliminary data.</text>
</comment>
<evidence type="ECO:0000313" key="2">
    <source>
        <dbReference type="EMBL" id="MDT2252601.1"/>
    </source>
</evidence>
<dbReference type="AlphaFoldDB" id="A0AAP5N0H9"/>
<accession>A0AAP5N0H9</accession>
<organism evidence="2 4">
    <name type="scientific">Paenibacillus larvae</name>
    <dbReference type="NCBI Taxonomy" id="1464"/>
    <lineage>
        <taxon>Bacteria</taxon>
        <taxon>Bacillati</taxon>
        <taxon>Bacillota</taxon>
        <taxon>Bacilli</taxon>
        <taxon>Bacillales</taxon>
        <taxon>Paenibacillaceae</taxon>
        <taxon>Paenibacillus</taxon>
    </lineage>
</organism>
<protein>
    <submittedName>
        <fullName evidence="2">DUF4065 domain-containing protein</fullName>
    </submittedName>
</protein>